<dbReference type="OrthoDB" id="92465at2"/>
<feature type="domain" description="PTS EIIA type-1" evidence="7">
    <location>
        <begin position="34"/>
        <end position="138"/>
    </location>
</feature>
<dbReference type="PROSITE" id="PS00371">
    <property type="entry name" value="PTS_EIIA_TYPE_1_HIS"/>
    <property type="match status" value="1"/>
</dbReference>
<protein>
    <submittedName>
        <fullName evidence="8">PTS glucose transporter subunit IIA</fullName>
    </submittedName>
</protein>
<keyword evidence="2" id="KW-0813">Transport</keyword>
<evidence type="ECO:0000256" key="3">
    <source>
        <dbReference type="ARBA" id="ARBA00022597"/>
    </source>
</evidence>
<evidence type="ECO:0000256" key="2">
    <source>
        <dbReference type="ARBA" id="ARBA00022448"/>
    </source>
</evidence>
<proteinExistence type="predicted"/>
<dbReference type="GO" id="GO:0005737">
    <property type="term" value="C:cytoplasm"/>
    <property type="evidence" value="ECO:0007669"/>
    <property type="project" value="UniProtKB-SubCell"/>
</dbReference>
<dbReference type="PANTHER" id="PTHR45008">
    <property type="entry name" value="PTS SYSTEM GLUCOSE-SPECIFIC EIIA COMPONENT"/>
    <property type="match status" value="1"/>
</dbReference>
<evidence type="ECO:0000313" key="9">
    <source>
        <dbReference type="Proteomes" id="UP000053797"/>
    </source>
</evidence>
<reference evidence="8 9" key="1">
    <citation type="journal article" date="2015" name="Int. J. Syst. Evol. Microbiol.">
        <title>Exiguobacterium enclense sp. nov., isolated from sediment.</title>
        <authorList>
            <person name="Dastager S.G."/>
            <person name="Mawlankar R."/>
            <person name="Sonalkar V.V."/>
            <person name="Thorat M.N."/>
            <person name="Mual P."/>
            <person name="Verma A."/>
            <person name="Krishnamurthi S."/>
            <person name="Tang S.K."/>
            <person name="Li W.J."/>
        </authorList>
    </citation>
    <scope>NUCLEOTIDE SEQUENCE [LARGE SCALE GENOMIC DNA]</scope>
    <source>
        <strain evidence="8 9">NIO-1109</strain>
    </source>
</reference>
<dbReference type="SUPFAM" id="SSF51261">
    <property type="entry name" value="Duplicated hybrid motif"/>
    <property type="match status" value="1"/>
</dbReference>
<dbReference type="InterPro" id="IPR050890">
    <property type="entry name" value="PTS_EIIA_component"/>
</dbReference>
<gene>
    <name evidence="8" type="ORF">AS033_01430</name>
</gene>
<keyword evidence="5" id="KW-0598">Phosphotransferase system</keyword>
<evidence type="ECO:0000313" key="8">
    <source>
        <dbReference type="EMBL" id="KSU50061.1"/>
    </source>
</evidence>
<dbReference type="RefSeq" id="WP_058264635.1">
    <property type="nucleotide sequence ID" value="NZ_FMYN01000001.1"/>
</dbReference>
<dbReference type="Pfam" id="PF00358">
    <property type="entry name" value="PTS_EIIA_1"/>
    <property type="match status" value="1"/>
</dbReference>
<dbReference type="EMBL" id="LNQL01000001">
    <property type="protein sequence ID" value="KSU50061.1"/>
    <property type="molecule type" value="Genomic_DNA"/>
</dbReference>
<evidence type="ECO:0000256" key="6">
    <source>
        <dbReference type="ARBA" id="ARBA00022777"/>
    </source>
</evidence>
<dbReference type="PANTHER" id="PTHR45008:SF1">
    <property type="entry name" value="PTS SYSTEM GLUCOSE-SPECIFIC EIIA COMPONENT"/>
    <property type="match status" value="1"/>
</dbReference>
<keyword evidence="3 8" id="KW-0762">Sugar transport</keyword>
<comment type="caution">
    <text evidence="8">The sequence shown here is derived from an EMBL/GenBank/DDBJ whole genome shotgun (WGS) entry which is preliminary data.</text>
</comment>
<keyword evidence="4" id="KW-0808">Transferase</keyword>
<keyword evidence="6" id="KW-0418">Kinase</keyword>
<comment type="subcellular location">
    <subcellularLocation>
        <location evidence="1">Cytoplasm</location>
    </subcellularLocation>
</comment>
<dbReference type="GO" id="GO:0016301">
    <property type="term" value="F:kinase activity"/>
    <property type="evidence" value="ECO:0007669"/>
    <property type="project" value="UniProtKB-KW"/>
</dbReference>
<dbReference type="Proteomes" id="UP000053797">
    <property type="component" value="Unassembled WGS sequence"/>
</dbReference>
<dbReference type="CDD" id="cd00210">
    <property type="entry name" value="PTS_IIA_glc"/>
    <property type="match status" value="1"/>
</dbReference>
<accession>A0A0V8GIL2</accession>
<name>A0A0V8GIL2_9BACL</name>
<evidence type="ECO:0000256" key="5">
    <source>
        <dbReference type="ARBA" id="ARBA00022683"/>
    </source>
</evidence>
<organism evidence="8 9">
    <name type="scientific">Exiguobacterium indicum</name>
    <dbReference type="NCBI Taxonomy" id="296995"/>
    <lineage>
        <taxon>Bacteria</taxon>
        <taxon>Bacillati</taxon>
        <taxon>Bacillota</taxon>
        <taxon>Bacilli</taxon>
        <taxon>Bacillales</taxon>
        <taxon>Bacillales Family XII. Incertae Sedis</taxon>
        <taxon>Exiguobacterium</taxon>
    </lineage>
</organism>
<evidence type="ECO:0000256" key="1">
    <source>
        <dbReference type="ARBA" id="ARBA00004496"/>
    </source>
</evidence>
<dbReference type="FunFam" id="2.70.70.10:FF:000001">
    <property type="entry name" value="PTS system glucose-specific IIA component"/>
    <property type="match status" value="1"/>
</dbReference>
<dbReference type="NCBIfam" id="TIGR00830">
    <property type="entry name" value="PTBA"/>
    <property type="match status" value="1"/>
</dbReference>
<evidence type="ECO:0000259" key="7">
    <source>
        <dbReference type="PROSITE" id="PS51093"/>
    </source>
</evidence>
<dbReference type="InterPro" id="IPR011055">
    <property type="entry name" value="Dup_hybrid_motif"/>
</dbReference>
<dbReference type="PROSITE" id="PS51093">
    <property type="entry name" value="PTS_EIIA_TYPE_1"/>
    <property type="match status" value="1"/>
</dbReference>
<evidence type="ECO:0000256" key="4">
    <source>
        <dbReference type="ARBA" id="ARBA00022679"/>
    </source>
</evidence>
<dbReference type="InterPro" id="IPR001127">
    <property type="entry name" value="PTS_EIIA_1_perm"/>
</dbReference>
<dbReference type="GO" id="GO:0009401">
    <property type="term" value="P:phosphoenolpyruvate-dependent sugar phosphotransferase system"/>
    <property type="evidence" value="ECO:0007669"/>
    <property type="project" value="UniProtKB-KW"/>
</dbReference>
<sequence length="167" mass="17571">MGFLKKLFGGNDAGNAKIASALTGKIVNIENVPDQVFSQKMMGDGVAIEPTEGKVVSPINATVETIFPTKHAIGLKGEDGLELLIHVGLDTVNLKGEGFTAHVQSGDKVKAGDVLVEFDLDYIRANAPSTITPIIVTNHDQFTLSAVPAEGTSVDAGDTELFKATHK</sequence>
<dbReference type="Gene3D" id="2.70.70.10">
    <property type="entry name" value="Glucose Permease (Domain IIA)"/>
    <property type="match status" value="1"/>
</dbReference>
<dbReference type="AlphaFoldDB" id="A0A0V8GIL2"/>